<feature type="transmembrane region" description="Helical" evidence="3">
    <location>
        <begin position="95"/>
        <end position="113"/>
    </location>
</feature>
<sequence length="283" mass="29218">MNAQWHPSGDLITRYAAGRLDSVQVMSVESHIARCPRCRTAVPYDEGWLESSWDGIADVVDAPRTRPLARMLRGAGVPEHVATFLAATPALVRSWVVAVVAVLSFAVAAAHLAAPDPSRPLDALVPFLAVAPVLPLAGIALAYGPRVDPVHEVQAATPMAGARTLLLRALAVLVVAIALTGVATPLLPGPPGLAAAWLTPSLALSAGTLALSTRFSPLASAAALAAAWLAAVTAGGVLGPDALPLFSPAAQAAYGMAALASTLLVHLRRARLDRGEFRWKSMA</sequence>
<accession>A0A8J3V0Z3</accession>
<keyword evidence="3" id="KW-0812">Transmembrane</keyword>
<comment type="caution">
    <text evidence="5">The sequence shown here is derived from an EMBL/GenBank/DDBJ whole genome shotgun (WGS) entry which is preliminary data.</text>
</comment>
<feature type="transmembrane region" description="Helical" evidence="3">
    <location>
        <begin position="165"/>
        <end position="187"/>
    </location>
</feature>
<dbReference type="InterPro" id="IPR041916">
    <property type="entry name" value="Anti_sigma_zinc_sf"/>
</dbReference>
<dbReference type="Gene3D" id="1.10.10.1320">
    <property type="entry name" value="Anti-sigma factor, zinc-finger domain"/>
    <property type="match status" value="1"/>
</dbReference>
<feature type="transmembrane region" description="Helical" evidence="3">
    <location>
        <begin position="125"/>
        <end position="144"/>
    </location>
</feature>
<evidence type="ECO:0000256" key="1">
    <source>
        <dbReference type="ARBA" id="ARBA00023015"/>
    </source>
</evidence>
<dbReference type="RefSeq" id="WP_203945024.1">
    <property type="nucleotide sequence ID" value="NZ_BOOR01000021.1"/>
</dbReference>
<proteinExistence type="predicted"/>
<keyword evidence="3" id="KW-1133">Transmembrane helix</keyword>
<keyword evidence="6" id="KW-1185">Reference proteome</keyword>
<dbReference type="Pfam" id="PF13490">
    <property type="entry name" value="zf-HC2"/>
    <property type="match status" value="1"/>
</dbReference>
<dbReference type="AlphaFoldDB" id="A0A8J3V0Z3"/>
<gene>
    <name evidence="5" type="ORF">Pth03_32070</name>
</gene>
<dbReference type="InterPro" id="IPR027383">
    <property type="entry name" value="Znf_put"/>
</dbReference>
<keyword evidence="3" id="KW-0472">Membrane</keyword>
<organism evidence="5 6">
    <name type="scientific">Planotetraspora thailandica</name>
    <dbReference type="NCBI Taxonomy" id="487172"/>
    <lineage>
        <taxon>Bacteria</taxon>
        <taxon>Bacillati</taxon>
        <taxon>Actinomycetota</taxon>
        <taxon>Actinomycetes</taxon>
        <taxon>Streptosporangiales</taxon>
        <taxon>Streptosporangiaceae</taxon>
        <taxon>Planotetraspora</taxon>
    </lineage>
</organism>
<evidence type="ECO:0000259" key="4">
    <source>
        <dbReference type="Pfam" id="PF13490"/>
    </source>
</evidence>
<evidence type="ECO:0000256" key="2">
    <source>
        <dbReference type="ARBA" id="ARBA00023163"/>
    </source>
</evidence>
<keyword evidence="1" id="KW-0805">Transcription regulation</keyword>
<feature type="transmembrane region" description="Helical" evidence="3">
    <location>
        <begin position="245"/>
        <end position="265"/>
    </location>
</feature>
<dbReference type="EMBL" id="BOOR01000021">
    <property type="protein sequence ID" value="GII54818.1"/>
    <property type="molecule type" value="Genomic_DNA"/>
</dbReference>
<name>A0A8J3V0Z3_9ACTN</name>
<keyword evidence="2" id="KW-0804">Transcription</keyword>
<feature type="transmembrane region" description="Helical" evidence="3">
    <location>
        <begin position="218"/>
        <end position="239"/>
    </location>
</feature>
<protein>
    <recommendedName>
        <fullName evidence="4">Putative zinc-finger domain-containing protein</fullName>
    </recommendedName>
</protein>
<evidence type="ECO:0000313" key="5">
    <source>
        <dbReference type="EMBL" id="GII54818.1"/>
    </source>
</evidence>
<reference evidence="5" key="1">
    <citation type="submission" date="2021-01" db="EMBL/GenBank/DDBJ databases">
        <title>Whole genome shotgun sequence of Planotetraspora thailandica NBRC 104271.</title>
        <authorList>
            <person name="Komaki H."/>
            <person name="Tamura T."/>
        </authorList>
    </citation>
    <scope>NUCLEOTIDE SEQUENCE</scope>
    <source>
        <strain evidence="5">NBRC 104271</strain>
    </source>
</reference>
<evidence type="ECO:0000256" key="3">
    <source>
        <dbReference type="SAM" id="Phobius"/>
    </source>
</evidence>
<feature type="transmembrane region" description="Helical" evidence="3">
    <location>
        <begin position="193"/>
        <end position="211"/>
    </location>
</feature>
<dbReference type="Proteomes" id="UP000605992">
    <property type="component" value="Unassembled WGS sequence"/>
</dbReference>
<evidence type="ECO:0000313" key="6">
    <source>
        <dbReference type="Proteomes" id="UP000605992"/>
    </source>
</evidence>
<feature type="domain" description="Putative zinc-finger" evidence="4">
    <location>
        <begin position="10"/>
        <end position="39"/>
    </location>
</feature>